<protein>
    <submittedName>
        <fullName evidence="2">Uncharacterized protein</fullName>
    </submittedName>
</protein>
<feature type="compositionally biased region" description="Polar residues" evidence="1">
    <location>
        <begin position="23"/>
        <end position="41"/>
    </location>
</feature>
<dbReference type="OrthoDB" id="10011855at2759"/>
<name>A0A3P7JMC0_LITSI</name>
<dbReference type="STRING" id="42156.A0A3P7JMC0"/>
<evidence type="ECO:0000256" key="1">
    <source>
        <dbReference type="SAM" id="MobiDB-lite"/>
    </source>
</evidence>
<evidence type="ECO:0000313" key="3">
    <source>
        <dbReference type="Proteomes" id="UP000277928"/>
    </source>
</evidence>
<accession>A0A3P7JMC0</accession>
<dbReference type="Proteomes" id="UP000277928">
    <property type="component" value="Unassembled WGS sequence"/>
</dbReference>
<dbReference type="EMBL" id="UYRX01001847">
    <property type="protein sequence ID" value="VDM92263.1"/>
    <property type="molecule type" value="Genomic_DNA"/>
</dbReference>
<reference evidence="2 3" key="1">
    <citation type="submission" date="2018-08" db="EMBL/GenBank/DDBJ databases">
        <authorList>
            <person name="Laetsch R D."/>
            <person name="Stevens L."/>
            <person name="Kumar S."/>
            <person name="Blaxter L. M."/>
        </authorList>
    </citation>
    <scope>NUCLEOTIDE SEQUENCE [LARGE SCALE GENOMIC DNA]</scope>
</reference>
<keyword evidence="3" id="KW-1185">Reference proteome</keyword>
<dbReference type="AlphaFoldDB" id="A0A3P7JMC0"/>
<feature type="non-terminal residue" evidence="2">
    <location>
        <position position="1"/>
    </location>
</feature>
<organism evidence="2 3">
    <name type="scientific">Litomosoides sigmodontis</name>
    <name type="common">Filarial nematode worm</name>
    <dbReference type="NCBI Taxonomy" id="42156"/>
    <lineage>
        <taxon>Eukaryota</taxon>
        <taxon>Metazoa</taxon>
        <taxon>Ecdysozoa</taxon>
        <taxon>Nematoda</taxon>
        <taxon>Chromadorea</taxon>
        <taxon>Rhabditida</taxon>
        <taxon>Spirurina</taxon>
        <taxon>Spiruromorpha</taxon>
        <taxon>Filarioidea</taxon>
        <taxon>Onchocercidae</taxon>
        <taxon>Litomosoides</taxon>
    </lineage>
</organism>
<sequence length="119" mass="12862">IKHLTNANNDLRRKLDELRNDSKGNATTVLQTTSTPVPHLGSSSTLAPIELFKPSSTPLPFKVLPETTQPLLKLSVPVSVPVPLPVPVQPCVKSINGLCFCINCLIANTGLTKNLRKDK</sequence>
<proteinExistence type="predicted"/>
<gene>
    <name evidence="2" type="ORF">NLS_LOCUS9711</name>
</gene>
<evidence type="ECO:0000313" key="2">
    <source>
        <dbReference type="EMBL" id="VDM92263.1"/>
    </source>
</evidence>
<feature type="region of interest" description="Disordered" evidence="1">
    <location>
        <begin position="18"/>
        <end position="41"/>
    </location>
</feature>